<keyword evidence="3" id="KW-0812">Transmembrane</keyword>
<dbReference type="SUPFAM" id="SSF56112">
    <property type="entry name" value="Protein kinase-like (PK-like)"/>
    <property type="match status" value="1"/>
</dbReference>
<dbReference type="FunFam" id="3.80.10.10:FF:000317">
    <property type="entry name" value="Inactive leucine-rich repeat receptor-like protein kinase"/>
    <property type="match status" value="1"/>
</dbReference>
<gene>
    <name evidence="10" type="ORF">T459_01004</name>
</gene>
<dbReference type="STRING" id="4072.A0A2G3AFV9"/>
<evidence type="ECO:0000313" key="11">
    <source>
        <dbReference type="Proteomes" id="UP000222542"/>
    </source>
</evidence>
<dbReference type="Pfam" id="PF13855">
    <property type="entry name" value="LRR_8"/>
    <property type="match status" value="1"/>
</dbReference>
<evidence type="ECO:0000256" key="1">
    <source>
        <dbReference type="ARBA" id="ARBA00004370"/>
    </source>
</evidence>
<dbReference type="GO" id="GO:0006952">
    <property type="term" value="P:defense response"/>
    <property type="evidence" value="ECO:0007669"/>
    <property type="project" value="UniProtKB-ARBA"/>
</dbReference>
<dbReference type="Pfam" id="PF00560">
    <property type="entry name" value="LRR_1"/>
    <property type="match status" value="2"/>
</dbReference>
<keyword evidence="11" id="KW-1185">Reference proteome</keyword>
<evidence type="ECO:0000256" key="6">
    <source>
        <dbReference type="ARBA" id="ARBA00022840"/>
    </source>
</evidence>
<accession>A0A2G3AFV9</accession>
<feature type="domain" description="Protein kinase" evidence="9">
    <location>
        <begin position="515"/>
        <end position="608"/>
    </location>
</feature>
<comment type="subcellular location">
    <subcellularLocation>
        <location evidence="1">Membrane</location>
    </subcellularLocation>
</comment>
<dbReference type="PROSITE" id="PS50011">
    <property type="entry name" value="PROTEIN_KINASE_DOM"/>
    <property type="match status" value="1"/>
</dbReference>
<dbReference type="Proteomes" id="UP000222542">
    <property type="component" value="Unassembled WGS sequence"/>
</dbReference>
<dbReference type="EMBL" id="AYRZ02000001">
    <property type="protein sequence ID" value="PHT93122.1"/>
    <property type="molecule type" value="Genomic_DNA"/>
</dbReference>
<dbReference type="SUPFAM" id="SSF52047">
    <property type="entry name" value="RNI-like"/>
    <property type="match status" value="1"/>
</dbReference>
<dbReference type="GO" id="GO:0051707">
    <property type="term" value="P:response to other organism"/>
    <property type="evidence" value="ECO:0007669"/>
    <property type="project" value="UniProtKB-ARBA"/>
</dbReference>
<evidence type="ECO:0000259" key="9">
    <source>
        <dbReference type="PROSITE" id="PS50011"/>
    </source>
</evidence>
<dbReference type="SUPFAM" id="SSF52058">
    <property type="entry name" value="L domain-like"/>
    <property type="match status" value="1"/>
</dbReference>
<evidence type="ECO:0000256" key="7">
    <source>
        <dbReference type="ARBA" id="ARBA00022989"/>
    </source>
</evidence>
<evidence type="ECO:0000256" key="8">
    <source>
        <dbReference type="ARBA" id="ARBA00023136"/>
    </source>
</evidence>
<dbReference type="AlphaFoldDB" id="A0A2G3AFV9"/>
<sequence length="608" mass="67371">MSLQMNNLTGQIPQSLGSFLTRLQILDLSGNDLFGVVPFSIFNVSSLKLIDLGRNRISGDLPRGFCTRLPNLQGGLPRDMWNLTKLQDLYIARNNLTDIGENQIHGNIPQELGHLSSLEELYLGSNMLAGEIPIGIFNISSLKVIALTANSLSGKLTSYLANSLPNLEGLYLGINQFSGTLPSSISNATKLNFLDLGRNMFSGNVPIDLGITLQQIQSINLQRNHFTNDPSSTGELSFLNSLSYCKFLKTIMIGDNQFRGILPKSSLTNLSLSLESFIAYDCGIRGEIPVEISNLTNLSWLTLGANELIGSIPQELGKLNKMQTLRMYYSQLDGIIPENLCNIKELYFLDLRRNRLTGKVLGCLGNISSLRNIYLDSNALSSDIPLNFWSNKDISIVSLSFNQLNGPSELEIGNMRGLRELYLSGNELFGQIPSTVGQLQNLVNLSLDMNRLDGAIPKTFEYLVSLEYFDLSHNNLSGQIPMSLTKLKHLIYLNVSFNELSGEIPDGGPFGTNNFEESNLIGKGSLGMVYKGTFTNETVVAVKVFNAQVQDAFKRFDLECKVLHNIRHRNLVKVISSCANLDFKALVLEYMPNRILIIGFTLTIISWI</sequence>
<dbReference type="PANTHER" id="PTHR27008">
    <property type="entry name" value="OS04G0122200 PROTEIN"/>
    <property type="match status" value="1"/>
</dbReference>
<keyword evidence="5" id="KW-0547">Nucleotide-binding</keyword>
<dbReference type="InterPro" id="IPR003591">
    <property type="entry name" value="Leu-rich_rpt_typical-subtyp"/>
</dbReference>
<dbReference type="Gramene" id="PHT93122">
    <property type="protein sequence ID" value="PHT93122"/>
    <property type="gene ID" value="T459_01004"/>
</dbReference>
<keyword evidence="6" id="KW-0067">ATP-binding</keyword>
<dbReference type="SMART" id="SM00369">
    <property type="entry name" value="LRR_TYP"/>
    <property type="match status" value="11"/>
</dbReference>
<dbReference type="PANTHER" id="PTHR27008:SF555">
    <property type="entry name" value="PROTEIN KINASE DOMAIN-CONTAINING PROTEIN"/>
    <property type="match status" value="1"/>
</dbReference>
<evidence type="ECO:0000256" key="2">
    <source>
        <dbReference type="ARBA" id="ARBA00022614"/>
    </source>
</evidence>
<dbReference type="GO" id="GO:0016020">
    <property type="term" value="C:membrane"/>
    <property type="evidence" value="ECO:0007669"/>
    <property type="project" value="UniProtKB-SubCell"/>
</dbReference>
<dbReference type="InterPro" id="IPR001611">
    <property type="entry name" value="Leu-rich_rpt"/>
</dbReference>
<comment type="caution">
    <text evidence="10">The sequence shown here is derived from an EMBL/GenBank/DDBJ whole genome shotgun (WGS) entry which is preliminary data.</text>
</comment>
<organism evidence="10 11">
    <name type="scientific">Capsicum annuum</name>
    <name type="common">Capsicum pepper</name>
    <dbReference type="NCBI Taxonomy" id="4072"/>
    <lineage>
        <taxon>Eukaryota</taxon>
        <taxon>Viridiplantae</taxon>
        <taxon>Streptophyta</taxon>
        <taxon>Embryophyta</taxon>
        <taxon>Tracheophyta</taxon>
        <taxon>Spermatophyta</taxon>
        <taxon>Magnoliopsida</taxon>
        <taxon>eudicotyledons</taxon>
        <taxon>Gunneridae</taxon>
        <taxon>Pentapetalae</taxon>
        <taxon>asterids</taxon>
        <taxon>lamiids</taxon>
        <taxon>Solanales</taxon>
        <taxon>Solanaceae</taxon>
        <taxon>Solanoideae</taxon>
        <taxon>Capsiceae</taxon>
        <taxon>Capsicum</taxon>
    </lineage>
</organism>
<evidence type="ECO:0000256" key="5">
    <source>
        <dbReference type="ARBA" id="ARBA00022741"/>
    </source>
</evidence>
<protein>
    <recommendedName>
        <fullName evidence="9">Protein kinase domain-containing protein</fullName>
    </recommendedName>
</protein>
<name>A0A2G3AFV9_CAPAN</name>
<dbReference type="InterPro" id="IPR032675">
    <property type="entry name" value="LRR_dom_sf"/>
</dbReference>
<reference evidence="10 11" key="1">
    <citation type="journal article" date="2014" name="Nat. Genet.">
        <title>Genome sequence of the hot pepper provides insights into the evolution of pungency in Capsicum species.</title>
        <authorList>
            <person name="Kim S."/>
            <person name="Park M."/>
            <person name="Yeom S.I."/>
            <person name="Kim Y.M."/>
            <person name="Lee J.M."/>
            <person name="Lee H.A."/>
            <person name="Seo E."/>
            <person name="Choi J."/>
            <person name="Cheong K."/>
            <person name="Kim K.T."/>
            <person name="Jung K."/>
            <person name="Lee G.W."/>
            <person name="Oh S.K."/>
            <person name="Bae C."/>
            <person name="Kim S.B."/>
            <person name="Lee H.Y."/>
            <person name="Kim S.Y."/>
            <person name="Kim M.S."/>
            <person name="Kang B.C."/>
            <person name="Jo Y.D."/>
            <person name="Yang H.B."/>
            <person name="Jeong H.J."/>
            <person name="Kang W.H."/>
            <person name="Kwon J.K."/>
            <person name="Shin C."/>
            <person name="Lim J.Y."/>
            <person name="Park J.H."/>
            <person name="Huh J.H."/>
            <person name="Kim J.S."/>
            <person name="Kim B.D."/>
            <person name="Cohen O."/>
            <person name="Paran I."/>
            <person name="Suh M.C."/>
            <person name="Lee S.B."/>
            <person name="Kim Y.K."/>
            <person name="Shin Y."/>
            <person name="Noh S.J."/>
            <person name="Park J."/>
            <person name="Seo Y.S."/>
            <person name="Kwon S.Y."/>
            <person name="Kim H.A."/>
            <person name="Park J.M."/>
            <person name="Kim H.J."/>
            <person name="Choi S.B."/>
            <person name="Bosland P.W."/>
            <person name="Reeves G."/>
            <person name="Jo S.H."/>
            <person name="Lee B.W."/>
            <person name="Cho H.T."/>
            <person name="Choi H.S."/>
            <person name="Lee M.S."/>
            <person name="Yu Y."/>
            <person name="Do Choi Y."/>
            <person name="Park B.S."/>
            <person name="van Deynze A."/>
            <person name="Ashrafi H."/>
            <person name="Hill T."/>
            <person name="Kim W.T."/>
            <person name="Pai H.S."/>
            <person name="Ahn H.K."/>
            <person name="Yeam I."/>
            <person name="Giovannoni J.J."/>
            <person name="Rose J.K."/>
            <person name="Sorensen I."/>
            <person name="Lee S.J."/>
            <person name="Kim R.W."/>
            <person name="Choi I.Y."/>
            <person name="Choi B.S."/>
            <person name="Lim J.S."/>
            <person name="Lee Y.H."/>
            <person name="Choi D."/>
        </authorList>
    </citation>
    <scope>NUCLEOTIDE SEQUENCE [LARGE SCALE GENOMIC DNA]</scope>
    <source>
        <strain evidence="11">cv. CM334</strain>
    </source>
</reference>
<dbReference type="Pfam" id="PF00069">
    <property type="entry name" value="Pkinase"/>
    <property type="match status" value="1"/>
</dbReference>
<keyword evidence="8" id="KW-0472">Membrane</keyword>
<evidence type="ECO:0000256" key="3">
    <source>
        <dbReference type="ARBA" id="ARBA00022692"/>
    </source>
</evidence>
<dbReference type="GO" id="GO:0005524">
    <property type="term" value="F:ATP binding"/>
    <property type="evidence" value="ECO:0007669"/>
    <property type="project" value="UniProtKB-KW"/>
</dbReference>
<keyword evidence="2" id="KW-0433">Leucine-rich repeat</keyword>
<dbReference type="InterPro" id="IPR051809">
    <property type="entry name" value="Plant_receptor-like_S/T_kinase"/>
</dbReference>
<dbReference type="GO" id="GO:0004672">
    <property type="term" value="F:protein kinase activity"/>
    <property type="evidence" value="ECO:0007669"/>
    <property type="project" value="InterPro"/>
</dbReference>
<evidence type="ECO:0000313" key="10">
    <source>
        <dbReference type="EMBL" id="PHT93122.1"/>
    </source>
</evidence>
<reference evidence="10 11" key="2">
    <citation type="journal article" date="2017" name="Genome Biol.">
        <title>New reference genome sequences of hot pepper reveal the massive evolution of plant disease-resistance genes by retroduplication.</title>
        <authorList>
            <person name="Kim S."/>
            <person name="Park J."/>
            <person name="Yeom S.I."/>
            <person name="Kim Y.M."/>
            <person name="Seo E."/>
            <person name="Kim K.T."/>
            <person name="Kim M.S."/>
            <person name="Lee J.M."/>
            <person name="Cheong K."/>
            <person name="Shin H.S."/>
            <person name="Kim S.B."/>
            <person name="Han K."/>
            <person name="Lee J."/>
            <person name="Park M."/>
            <person name="Lee H.A."/>
            <person name="Lee H.Y."/>
            <person name="Lee Y."/>
            <person name="Oh S."/>
            <person name="Lee J.H."/>
            <person name="Choi E."/>
            <person name="Choi E."/>
            <person name="Lee S.E."/>
            <person name="Jeon J."/>
            <person name="Kim H."/>
            <person name="Choi G."/>
            <person name="Song H."/>
            <person name="Lee J."/>
            <person name="Lee S.C."/>
            <person name="Kwon J.K."/>
            <person name="Lee H.Y."/>
            <person name="Koo N."/>
            <person name="Hong Y."/>
            <person name="Kim R.W."/>
            <person name="Kang W.H."/>
            <person name="Huh J.H."/>
            <person name="Kang B.C."/>
            <person name="Yang T.J."/>
            <person name="Lee Y.H."/>
            <person name="Bennetzen J.L."/>
            <person name="Choi D."/>
        </authorList>
    </citation>
    <scope>NUCLEOTIDE SEQUENCE [LARGE SCALE GENOMIC DNA]</scope>
    <source>
        <strain evidence="11">cv. CM334</strain>
    </source>
</reference>
<evidence type="ECO:0000256" key="4">
    <source>
        <dbReference type="ARBA" id="ARBA00022737"/>
    </source>
</evidence>
<dbReference type="InterPro" id="IPR000719">
    <property type="entry name" value="Prot_kinase_dom"/>
</dbReference>
<dbReference type="Gene3D" id="3.80.10.10">
    <property type="entry name" value="Ribonuclease Inhibitor"/>
    <property type="match status" value="5"/>
</dbReference>
<dbReference type="Gene3D" id="3.30.200.20">
    <property type="entry name" value="Phosphorylase Kinase, domain 1"/>
    <property type="match status" value="1"/>
</dbReference>
<keyword evidence="7" id="KW-1133">Transmembrane helix</keyword>
<dbReference type="InterPro" id="IPR011009">
    <property type="entry name" value="Kinase-like_dom_sf"/>
</dbReference>
<keyword evidence="4" id="KW-0677">Repeat</keyword>
<proteinExistence type="predicted"/>